<reference evidence="10" key="1">
    <citation type="journal article" date="2016" name="Nature">
        <title>The genome of the seagrass Zostera marina reveals angiosperm adaptation to the sea.</title>
        <authorList>
            <person name="Olsen J.L."/>
            <person name="Rouze P."/>
            <person name="Verhelst B."/>
            <person name="Lin Y.-C."/>
            <person name="Bayer T."/>
            <person name="Collen J."/>
            <person name="Dattolo E."/>
            <person name="De Paoli E."/>
            <person name="Dittami S."/>
            <person name="Maumus F."/>
            <person name="Michel G."/>
            <person name="Kersting A."/>
            <person name="Lauritano C."/>
            <person name="Lohaus R."/>
            <person name="Toepel M."/>
            <person name="Tonon T."/>
            <person name="Vanneste K."/>
            <person name="Amirebrahimi M."/>
            <person name="Brakel J."/>
            <person name="Bostroem C."/>
            <person name="Chovatia M."/>
            <person name="Grimwood J."/>
            <person name="Jenkins J.W."/>
            <person name="Jueterbock A."/>
            <person name="Mraz A."/>
            <person name="Stam W.T."/>
            <person name="Tice H."/>
            <person name="Bornberg-Bauer E."/>
            <person name="Green P.J."/>
            <person name="Pearson G.A."/>
            <person name="Procaccini G."/>
            <person name="Duarte C.M."/>
            <person name="Schmutz J."/>
            <person name="Reusch T.B.H."/>
            <person name="Van de Peer Y."/>
        </authorList>
    </citation>
    <scope>NUCLEOTIDE SEQUENCE [LARGE SCALE GENOMIC DNA]</scope>
    <source>
        <strain evidence="10">cv. Finnish</strain>
    </source>
</reference>
<dbReference type="STRING" id="29655.A0A0K9Q4U4"/>
<keyword evidence="3" id="KW-0808">Transferase</keyword>
<evidence type="ECO:0000313" key="10">
    <source>
        <dbReference type="Proteomes" id="UP000036987"/>
    </source>
</evidence>
<comment type="subcellular location">
    <subcellularLocation>
        <location evidence="1">Endomembrane system</location>
    </subcellularLocation>
</comment>
<dbReference type="GO" id="GO:0016760">
    <property type="term" value="F:cellulose synthase (UDP-forming) activity"/>
    <property type="evidence" value="ECO:0007669"/>
    <property type="project" value="InterPro"/>
</dbReference>
<gene>
    <name evidence="9" type="ORF">ZOSMA_105G00110</name>
</gene>
<dbReference type="OMA" id="RYDAEIF"/>
<proteinExistence type="predicted"/>
<dbReference type="EMBL" id="LFYR01000069">
    <property type="protein sequence ID" value="KMZ76184.1"/>
    <property type="molecule type" value="Genomic_DNA"/>
</dbReference>
<keyword evidence="10" id="KW-1185">Reference proteome</keyword>
<dbReference type="InterPro" id="IPR005150">
    <property type="entry name" value="Cellulose_synth"/>
</dbReference>
<evidence type="ECO:0000256" key="3">
    <source>
        <dbReference type="ARBA" id="ARBA00022679"/>
    </source>
</evidence>
<protein>
    <recommendedName>
        <fullName evidence="11">Cellulose synthase-like protein G3</fullName>
    </recommendedName>
</protein>
<feature type="transmembrane region" description="Helical" evidence="8">
    <location>
        <begin position="6"/>
        <end position="28"/>
    </location>
</feature>
<dbReference type="GO" id="GO:0030244">
    <property type="term" value="P:cellulose biosynthetic process"/>
    <property type="evidence" value="ECO:0007669"/>
    <property type="project" value="InterPro"/>
</dbReference>
<keyword evidence="7" id="KW-0961">Cell wall biogenesis/degradation</keyword>
<keyword evidence="2" id="KW-0328">Glycosyltransferase</keyword>
<evidence type="ECO:0008006" key="11">
    <source>
        <dbReference type="Google" id="ProtNLM"/>
    </source>
</evidence>
<feature type="transmembrane region" description="Helical" evidence="8">
    <location>
        <begin position="168"/>
        <end position="189"/>
    </location>
</feature>
<dbReference type="AlphaFoldDB" id="A0A0K9Q4U4"/>
<evidence type="ECO:0000256" key="6">
    <source>
        <dbReference type="ARBA" id="ARBA00023136"/>
    </source>
</evidence>
<evidence type="ECO:0000256" key="4">
    <source>
        <dbReference type="ARBA" id="ARBA00022692"/>
    </source>
</evidence>
<evidence type="ECO:0000313" key="9">
    <source>
        <dbReference type="EMBL" id="KMZ76184.1"/>
    </source>
</evidence>
<dbReference type="OrthoDB" id="72851at2759"/>
<keyword evidence="4 8" id="KW-0812">Transmembrane</keyword>
<dbReference type="Proteomes" id="UP000036987">
    <property type="component" value="Unassembled WGS sequence"/>
</dbReference>
<dbReference type="PANTHER" id="PTHR13301">
    <property type="entry name" value="X-BOX TRANSCRIPTION FACTOR-RELATED"/>
    <property type="match status" value="1"/>
</dbReference>
<keyword evidence="5 8" id="KW-1133">Transmembrane helix</keyword>
<evidence type="ECO:0000256" key="2">
    <source>
        <dbReference type="ARBA" id="ARBA00022676"/>
    </source>
</evidence>
<keyword evidence="6 8" id="KW-0472">Membrane</keyword>
<dbReference type="GO" id="GO:0016020">
    <property type="term" value="C:membrane"/>
    <property type="evidence" value="ECO:0007669"/>
    <property type="project" value="InterPro"/>
</dbReference>
<dbReference type="GO" id="GO:0071555">
    <property type="term" value="P:cell wall organization"/>
    <property type="evidence" value="ECO:0007669"/>
    <property type="project" value="UniProtKB-KW"/>
</dbReference>
<dbReference type="Pfam" id="PF03552">
    <property type="entry name" value="Cellulose_synt"/>
    <property type="match status" value="1"/>
</dbReference>
<name>A0A0K9Q4U4_ZOSMR</name>
<feature type="transmembrane region" description="Helical" evidence="8">
    <location>
        <begin position="132"/>
        <end position="156"/>
    </location>
</feature>
<evidence type="ECO:0000256" key="8">
    <source>
        <dbReference type="SAM" id="Phobius"/>
    </source>
</evidence>
<comment type="caution">
    <text evidence="9">The sequence shown here is derived from an EMBL/GenBank/DDBJ whole genome shotgun (WGS) entry which is preliminary data.</text>
</comment>
<evidence type="ECO:0000256" key="5">
    <source>
        <dbReference type="ARBA" id="ARBA00022989"/>
    </source>
</evidence>
<accession>A0A0K9Q4U4</accession>
<evidence type="ECO:0000256" key="7">
    <source>
        <dbReference type="ARBA" id="ARBA00023316"/>
    </source>
</evidence>
<organism evidence="9 10">
    <name type="scientific">Zostera marina</name>
    <name type="common">Eelgrass</name>
    <dbReference type="NCBI Taxonomy" id="29655"/>
    <lineage>
        <taxon>Eukaryota</taxon>
        <taxon>Viridiplantae</taxon>
        <taxon>Streptophyta</taxon>
        <taxon>Embryophyta</taxon>
        <taxon>Tracheophyta</taxon>
        <taxon>Spermatophyta</taxon>
        <taxon>Magnoliopsida</taxon>
        <taxon>Liliopsida</taxon>
        <taxon>Zosteraceae</taxon>
        <taxon>Zostera</taxon>
    </lineage>
</organism>
<evidence type="ECO:0000256" key="1">
    <source>
        <dbReference type="ARBA" id="ARBA00004308"/>
    </source>
</evidence>
<sequence>MVYTHLSLWGILFVPIMFYGIIPQISLIHDLPIIFPKVHDPWFLLYISLFMVTYTRDMVDILRSDYGSFSKWWNDQRMWLIRGVTSYPFKITEALIKQMGFYNIGFEVTSKVTDKDANYRYKKGIFDFGVESVFMVSLGLFALMSLVAFFVGFFRILSMADTRFEDSALSLLLCGFVVFNCWPIYEAMLFREDSGRIPRKCVKLSISLAIALYFVIMPISYFS</sequence>
<feature type="transmembrane region" description="Helical" evidence="8">
    <location>
        <begin position="201"/>
        <end position="222"/>
    </location>
</feature>
<dbReference type="GO" id="GO:0012505">
    <property type="term" value="C:endomembrane system"/>
    <property type="evidence" value="ECO:0007669"/>
    <property type="project" value="UniProtKB-SubCell"/>
</dbReference>